<evidence type="ECO:0000313" key="3">
    <source>
        <dbReference type="Proteomes" id="UP000002030"/>
    </source>
</evidence>
<dbReference type="Pfam" id="PF02738">
    <property type="entry name" value="MoCoBD_1"/>
    <property type="match status" value="1"/>
</dbReference>
<dbReference type="GO" id="GO:0016491">
    <property type="term" value="F:oxidoreductase activity"/>
    <property type="evidence" value="ECO:0007669"/>
    <property type="project" value="InterPro"/>
</dbReference>
<gene>
    <name evidence="2" type="ordered locus">Taci_0432</name>
</gene>
<dbReference type="InterPro" id="IPR046867">
    <property type="entry name" value="AldOxase/xan_DH_MoCoBD2"/>
</dbReference>
<dbReference type="Pfam" id="PF20256">
    <property type="entry name" value="MoCoBD_2"/>
    <property type="match status" value="1"/>
</dbReference>
<organism evidence="2 3">
    <name type="scientific">Thermanaerovibrio acidaminovorans (strain ATCC 49978 / DSM 6589 / Su883)</name>
    <name type="common">Selenomonas acidaminovorans</name>
    <dbReference type="NCBI Taxonomy" id="525903"/>
    <lineage>
        <taxon>Bacteria</taxon>
        <taxon>Thermotogati</taxon>
        <taxon>Synergistota</taxon>
        <taxon>Synergistia</taxon>
        <taxon>Synergistales</taxon>
        <taxon>Synergistaceae</taxon>
        <taxon>Thermanaerovibrio</taxon>
    </lineage>
</organism>
<proteinExistence type="predicted"/>
<sequence length="753" mass="81251">MKCKVVGTSVPRKDGIEKATGKAPFVADMRVPGCWEGAVIGSPVPHGILKGFEKDPSFDWSKVVFLTAKDLKGKNFVHMIRDDFPILAEERITYATQGLALVAAPDEETLKGALKAVKPIIEPLTPVLSIEDSLTKVAVIWGEDNILDEYRIDRGDLEKGFAEADLIVEGTYRTGLHEHVYLETQGMMAIPKEDGTLEVVGSMQCPYYVHGALVQSLGWEPERVRVRQAATGGGFGGKEDFPSAIALWVANLSLASGKPVRLIYDRSDDLKGTPKRHPSRTRIKAGVKKDGTLTALQIEFILDGGAFTTMSRVVLQRGTLHAHGCYRVPNVSIHSMAVATNMVPSGAYRGFGAPQSLFAIERHMDKIADLLGMDPLDVRLKNVLKAGDYMPCGQELKLPVFAEDVLLKAAELSDYRRKRAEYAKGTGRVRRGIGISLAMHGGGFTGAGETNMGTMVKIDFDGERFNVHASSTDMGQGIATVHPMIAAEALHVPYDVVFSPRPDTSVTPNSGPTVASRSTMYVGRVVQEAAKNVIAELGDFLKAKHGQATFSDGFFETPNGRFSVLEAAKACFGERGEFKVLGTLPPGCTGEWDQDAFRGEAYKDYSWIAQAIEVEVDTDTFEVQPVKATVVAEIGKAVHPVLVEGQVHGGLLQAIGWSHIEDMTLTSEGHISAEHLNAYLIPTTIDTPEWNVEILEPATCQVGPHGAKGLGELPMDGGAPAFVAAVQSAVGVFGTEVPLTGEKLFKLLEEKGC</sequence>
<dbReference type="InterPro" id="IPR036856">
    <property type="entry name" value="Ald_Oxase/Xan_DH_a/b_sf"/>
</dbReference>
<dbReference type="PANTHER" id="PTHR11908:SF157">
    <property type="entry name" value="XANTHINE DEHYDROGENASE SUBUNIT D-RELATED"/>
    <property type="match status" value="1"/>
</dbReference>
<dbReference type="InterPro" id="IPR000674">
    <property type="entry name" value="Ald_Oxase/Xan_DH_a/b"/>
</dbReference>
<dbReference type="InterPro" id="IPR016208">
    <property type="entry name" value="Ald_Oxase/xanthine_DH-like"/>
</dbReference>
<dbReference type="HOGENOM" id="CLU_001681_2_3_0"/>
<dbReference type="EMBL" id="CP001818">
    <property type="protein sequence ID" value="ACZ18669.1"/>
    <property type="molecule type" value="Genomic_DNA"/>
</dbReference>
<dbReference type="EnsemblBacteria" id="ACZ18669">
    <property type="protein sequence ID" value="ACZ18669"/>
    <property type="gene ID" value="Taci_0432"/>
</dbReference>
<dbReference type="PANTHER" id="PTHR11908">
    <property type="entry name" value="XANTHINE DEHYDROGENASE"/>
    <property type="match status" value="1"/>
</dbReference>
<dbReference type="KEGG" id="tai:Taci_0432"/>
<dbReference type="Proteomes" id="UP000002030">
    <property type="component" value="Chromosome"/>
</dbReference>
<dbReference type="InterPro" id="IPR037165">
    <property type="entry name" value="AldOxase/xan_DH_Mopterin-bd_sf"/>
</dbReference>
<dbReference type="STRING" id="525903.Taci_0432"/>
<dbReference type="SUPFAM" id="SSF56003">
    <property type="entry name" value="Molybdenum cofactor-binding domain"/>
    <property type="match status" value="1"/>
</dbReference>
<accession>D1B8R6</accession>
<evidence type="ECO:0000259" key="1">
    <source>
        <dbReference type="SMART" id="SM01008"/>
    </source>
</evidence>
<dbReference type="SMART" id="SM01008">
    <property type="entry name" value="Ald_Xan_dh_C"/>
    <property type="match status" value="1"/>
</dbReference>
<dbReference type="OrthoDB" id="9759099at2"/>
<keyword evidence="3" id="KW-1185">Reference proteome</keyword>
<dbReference type="InterPro" id="IPR008274">
    <property type="entry name" value="AldOxase/xan_DH_MoCoBD1"/>
</dbReference>
<dbReference type="Gene3D" id="3.30.365.10">
    <property type="entry name" value="Aldehyde oxidase/xanthine dehydrogenase, molybdopterin binding domain"/>
    <property type="match status" value="4"/>
</dbReference>
<name>D1B8R6_THEAS</name>
<dbReference type="AlphaFoldDB" id="D1B8R6"/>
<feature type="domain" description="Aldehyde oxidase/xanthine dehydrogenase a/b hammerhead" evidence="1">
    <location>
        <begin position="20"/>
        <end position="125"/>
    </location>
</feature>
<dbReference type="SUPFAM" id="SSF54665">
    <property type="entry name" value="CO dehydrogenase molybdoprotein N-domain-like"/>
    <property type="match status" value="1"/>
</dbReference>
<dbReference type="PATRIC" id="fig|525903.6.peg.437"/>
<dbReference type="eggNOG" id="COG1529">
    <property type="taxonomic scope" value="Bacteria"/>
</dbReference>
<dbReference type="Pfam" id="PF01315">
    <property type="entry name" value="Ald_Xan_dh_C"/>
    <property type="match status" value="1"/>
</dbReference>
<reference evidence="2 3" key="1">
    <citation type="journal article" date="2009" name="Stand. Genomic Sci.">
        <title>Complete genome sequence of Thermanaerovibrio acidaminovorans type strain (Su883).</title>
        <authorList>
            <person name="Chovatia M."/>
            <person name="Sikorski J."/>
            <person name="Schroder M."/>
            <person name="Lapidus A."/>
            <person name="Nolan M."/>
            <person name="Tice H."/>
            <person name="Glavina Del Rio T."/>
            <person name="Copeland A."/>
            <person name="Cheng J.F."/>
            <person name="Lucas S."/>
            <person name="Chen F."/>
            <person name="Bruce D."/>
            <person name="Goodwin L."/>
            <person name="Pitluck S."/>
            <person name="Ivanova N."/>
            <person name="Mavromatis K."/>
            <person name="Ovchinnikova G."/>
            <person name="Pati A."/>
            <person name="Chen A."/>
            <person name="Palaniappan K."/>
            <person name="Land M."/>
            <person name="Hauser L."/>
            <person name="Chang Y.J."/>
            <person name="Jeffries C.D."/>
            <person name="Chain P."/>
            <person name="Saunders E."/>
            <person name="Detter J.C."/>
            <person name="Brettin T."/>
            <person name="Rohde M."/>
            <person name="Goker M."/>
            <person name="Spring S."/>
            <person name="Bristow J."/>
            <person name="Markowitz V."/>
            <person name="Hugenholtz P."/>
            <person name="Kyrpides N.C."/>
            <person name="Klenk H.P."/>
            <person name="Eisen J.A."/>
        </authorList>
    </citation>
    <scope>NUCLEOTIDE SEQUENCE [LARGE SCALE GENOMIC DNA]</scope>
    <source>
        <strain evidence="3">ATCC 49978 / DSM 6589 / Su883</strain>
    </source>
</reference>
<dbReference type="RefSeq" id="WP_012869185.1">
    <property type="nucleotide sequence ID" value="NC_013522.1"/>
</dbReference>
<protein>
    <submittedName>
        <fullName evidence="2">Aldehyde oxidase and xanthine dehydrogenase molybdopterin binding protein</fullName>
    </submittedName>
</protein>
<dbReference type="GO" id="GO:0005506">
    <property type="term" value="F:iron ion binding"/>
    <property type="evidence" value="ECO:0007669"/>
    <property type="project" value="InterPro"/>
</dbReference>
<dbReference type="Gene3D" id="3.90.1170.50">
    <property type="entry name" value="Aldehyde oxidase/xanthine dehydrogenase, a/b hammerhead"/>
    <property type="match status" value="1"/>
</dbReference>
<evidence type="ECO:0000313" key="2">
    <source>
        <dbReference type="EMBL" id="ACZ18669.1"/>
    </source>
</evidence>